<dbReference type="HOGENOM" id="CLU_104558_0_0_6"/>
<dbReference type="InterPro" id="IPR030820">
    <property type="entry name" value="OMP_myx_plus_Proteobacteria"/>
</dbReference>
<keyword evidence="1" id="KW-0732">Signal</keyword>
<proteinExistence type="predicted"/>
<reference evidence="2 3" key="1">
    <citation type="journal article" date="2009" name="PLoS ONE">
        <title>The complete genome of Teredinibacter turnerae T7901: an intracellular endosymbiont of marine wood-boring bivalves (shipworms).</title>
        <authorList>
            <person name="Yang J.C."/>
            <person name="Madupu R."/>
            <person name="Durkin A.S."/>
            <person name="Ekborg N.A."/>
            <person name="Pedamallu C.S."/>
            <person name="Hostetler J.B."/>
            <person name="Radune D."/>
            <person name="Toms B.S."/>
            <person name="Henrissat B."/>
            <person name="Coutinho P.M."/>
            <person name="Schwarz S."/>
            <person name="Field L."/>
            <person name="Trindade-Silva A.E."/>
            <person name="Soares C.A.G."/>
            <person name="Elshahawi S."/>
            <person name="Hanora A."/>
            <person name="Schmidt E.W."/>
            <person name="Haygood M.G."/>
            <person name="Posfai J."/>
            <person name="Benner J."/>
            <person name="Madinger C."/>
            <person name="Nove J."/>
            <person name="Anton B."/>
            <person name="Chaudhary K."/>
            <person name="Foster J."/>
            <person name="Holman A."/>
            <person name="Kumar S."/>
            <person name="Lessard P.A."/>
            <person name="Luyten Y.A."/>
            <person name="Slatko B."/>
            <person name="Wood N."/>
            <person name="Wu B."/>
            <person name="Teplitski M."/>
            <person name="Mougous J.D."/>
            <person name="Ward N."/>
            <person name="Eisen J.A."/>
            <person name="Badger J.H."/>
            <person name="Distel D.L."/>
        </authorList>
    </citation>
    <scope>NUCLEOTIDE SEQUENCE [LARGE SCALE GENOMIC DNA]</scope>
    <source>
        <strain evidence="3">ATCC 39867 / T7901</strain>
    </source>
</reference>
<sequence>MEGRFQRIFLIALTVFLAQGALAQDAQESDGQTVLDAVINPDIEPRNIDEDLIDSENFEAGIFAGVMSVEDFGSNNVFGVRLAYHVTEDLFLELASGQTSTTETSYETLSGGSPLLTDAQRTLTYYNVSLGWNLLPGEVYLGKYAFNTSYYIIGGAGNTMFADNEYFTYNFGGGFRMALTDWVAFRLDFRNHLFTHNILGDDKSIQNLETHLGLSLFF</sequence>
<dbReference type="KEGG" id="ttu:TERTU_3937"/>
<dbReference type="EMBL" id="CP001614">
    <property type="protein sequence ID" value="ACR13783.1"/>
    <property type="molecule type" value="Genomic_DNA"/>
</dbReference>
<organism evidence="2 3">
    <name type="scientific">Teredinibacter turnerae (strain ATCC 39867 / T7901)</name>
    <dbReference type="NCBI Taxonomy" id="377629"/>
    <lineage>
        <taxon>Bacteria</taxon>
        <taxon>Pseudomonadati</taxon>
        <taxon>Pseudomonadota</taxon>
        <taxon>Gammaproteobacteria</taxon>
        <taxon>Cellvibrionales</taxon>
        <taxon>Cellvibrionaceae</taxon>
        <taxon>Teredinibacter</taxon>
    </lineage>
</organism>
<evidence type="ECO:0008006" key="4">
    <source>
        <dbReference type="Google" id="ProtNLM"/>
    </source>
</evidence>
<gene>
    <name evidence="2" type="ordered locus">TERTU_3937</name>
</gene>
<dbReference type="eggNOG" id="COG3637">
    <property type="taxonomic scope" value="Bacteria"/>
</dbReference>
<dbReference type="STRING" id="377629.TERTU_3937"/>
<feature type="signal peptide" evidence="1">
    <location>
        <begin position="1"/>
        <end position="23"/>
    </location>
</feature>
<dbReference type="AlphaFoldDB" id="C5BTL7"/>
<name>C5BTL7_TERTT</name>
<dbReference type="InterPro" id="IPR011250">
    <property type="entry name" value="OMP/PagP_B-barrel"/>
</dbReference>
<dbReference type="OrthoDB" id="9150045at2"/>
<keyword evidence="3" id="KW-1185">Reference proteome</keyword>
<dbReference type="SUPFAM" id="SSF56925">
    <property type="entry name" value="OMPA-like"/>
    <property type="match status" value="1"/>
</dbReference>
<accession>C5BTL7</accession>
<dbReference type="RefSeq" id="WP_015819898.1">
    <property type="nucleotide sequence ID" value="NC_012997.1"/>
</dbReference>
<dbReference type="Gene3D" id="2.40.160.20">
    <property type="match status" value="1"/>
</dbReference>
<evidence type="ECO:0000256" key="1">
    <source>
        <dbReference type="SAM" id="SignalP"/>
    </source>
</evidence>
<dbReference type="Proteomes" id="UP000009080">
    <property type="component" value="Chromosome"/>
</dbReference>
<evidence type="ECO:0000313" key="2">
    <source>
        <dbReference type="EMBL" id="ACR13783.1"/>
    </source>
</evidence>
<evidence type="ECO:0000313" key="3">
    <source>
        <dbReference type="Proteomes" id="UP000009080"/>
    </source>
</evidence>
<dbReference type="NCBIfam" id="TIGR04565">
    <property type="entry name" value="OMP_myx_plus"/>
    <property type="match status" value="1"/>
</dbReference>
<feature type="chain" id="PRO_5002949112" description="Outer membrane beta-barrel domain-containing protein" evidence="1">
    <location>
        <begin position="24"/>
        <end position="218"/>
    </location>
</feature>
<protein>
    <recommendedName>
        <fullName evidence="4">Outer membrane beta-barrel domain-containing protein</fullName>
    </recommendedName>
</protein>